<sequence length="175" mass="19970">MFSSVSAQAASLDFSWLDFSQDGSEDYYYKVQTSVWTTHFNPKPEHNNHQNLVGFEVYGKRLPEERTQRFHDAFDYARPLVGVAFFRNSFHQNTTYLYGGVRQNLVSNEYIQTYLKVTGGFIHGYRGQYQHKIPFNQLGIAPAIIPMLGAQYKQVSAEMTLFGASGIMLTVGLTF</sequence>
<evidence type="ECO:0000313" key="1">
    <source>
        <dbReference type="EMBL" id="RUO22069.1"/>
    </source>
</evidence>
<dbReference type="AlphaFoldDB" id="A0A432VZG2"/>
<name>A0A432VZG2_9GAMM</name>
<comment type="caution">
    <text evidence="1">The sequence shown here is derived from an EMBL/GenBank/DDBJ whole genome shotgun (WGS) entry which is preliminary data.</text>
</comment>
<accession>A0A432VZG2</accession>
<dbReference type="Proteomes" id="UP000288212">
    <property type="component" value="Unassembled WGS sequence"/>
</dbReference>
<organism evidence="1 2">
    <name type="scientific">Aliidiomarina haloalkalitolerans</name>
    <dbReference type="NCBI Taxonomy" id="859059"/>
    <lineage>
        <taxon>Bacteria</taxon>
        <taxon>Pseudomonadati</taxon>
        <taxon>Pseudomonadota</taxon>
        <taxon>Gammaproteobacteria</taxon>
        <taxon>Alteromonadales</taxon>
        <taxon>Idiomarinaceae</taxon>
        <taxon>Aliidiomarina</taxon>
    </lineage>
</organism>
<reference evidence="1 2" key="1">
    <citation type="journal article" date="2011" name="Front. Microbiol.">
        <title>Genomic signatures of strain selection and enhancement in Bacillus atrophaeus var. globigii, a historical biowarfare simulant.</title>
        <authorList>
            <person name="Gibbons H.S."/>
            <person name="Broomall S.M."/>
            <person name="McNew L.A."/>
            <person name="Daligault H."/>
            <person name="Chapman C."/>
            <person name="Bruce D."/>
            <person name="Karavis M."/>
            <person name="Krepps M."/>
            <person name="McGregor P.A."/>
            <person name="Hong C."/>
            <person name="Park K.H."/>
            <person name="Akmal A."/>
            <person name="Feldman A."/>
            <person name="Lin J.S."/>
            <person name="Chang W.E."/>
            <person name="Higgs B.W."/>
            <person name="Demirev P."/>
            <person name="Lindquist J."/>
            <person name="Liem A."/>
            <person name="Fochler E."/>
            <person name="Read T.D."/>
            <person name="Tapia R."/>
            <person name="Johnson S."/>
            <person name="Bishop-Lilly K.A."/>
            <person name="Detter C."/>
            <person name="Han C."/>
            <person name="Sozhamannan S."/>
            <person name="Rosenzweig C.N."/>
            <person name="Skowronski E.W."/>
        </authorList>
    </citation>
    <scope>NUCLEOTIDE SEQUENCE [LARGE SCALE GENOMIC DNA]</scope>
    <source>
        <strain evidence="1 2">AK5</strain>
    </source>
</reference>
<protein>
    <submittedName>
        <fullName evidence="1">sn-glycerol-3-phosphate transporter</fullName>
    </submittedName>
</protein>
<proteinExistence type="predicted"/>
<dbReference type="EMBL" id="PIPI01000001">
    <property type="protein sequence ID" value="RUO22069.1"/>
    <property type="molecule type" value="Genomic_DNA"/>
</dbReference>
<keyword evidence="2" id="KW-1185">Reference proteome</keyword>
<dbReference type="OrthoDB" id="8561992at2"/>
<gene>
    <name evidence="1" type="ORF">CWE06_00780</name>
</gene>
<evidence type="ECO:0000313" key="2">
    <source>
        <dbReference type="Proteomes" id="UP000288212"/>
    </source>
</evidence>